<dbReference type="AlphaFoldDB" id="A0A563VJF9"/>
<dbReference type="Proteomes" id="UP000320055">
    <property type="component" value="Unassembled WGS sequence"/>
</dbReference>
<organism evidence="1 2">
    <name type="scientific">Hyella patelloides LEGE 07179</name>
    <dbReference type="NCBI Taxonomy" id="945734"/>
    <lineage>
        <taxon>Bacteria</taxon>
        <taxon>Bacillati</taxon>
        <taxon>Cyanobacteriota</taxon>
        <taxon>Cyanophyceae</taxon>
        <taxon>Pleurocapsales</taxon>
        <taxon>Hyellaceae</taxon>
        <taxon>Hyella</taxon>
    </lineage>
</organism>
<evidence type="ECO:0000313" key="1">
    <source>
        <dbReference type="EMBL" id="VEP11574.1"/>
    </source>
</evidence>
<name>A0A563VJF9_9CYAN</name>
<reference evidence="1 2" key="1">
    <citation type="submission" date="2019-01" db="EMBL/GenBank/DDBJ databases">
        <authorList>
            <person name="Brito A."/>
        </authorList>
    </citation>
    <scope>NUCLEOTIDE SEQUENCE [LARGE SCALE GENOMIC DNA]</scope>
    <source>
        <strain evidence="1">1</strain>
    </source>
</reference>
<protein>
    <submittedName>
        <fullName evidence="1">Uncharacterized protein</fullName>
    </submittedName>
</protein>
<accession>A0A563VJF9</accession>
<proteinExistence type="predicted"/>
<keyword evidence="2" id="KW-1185">Reference proteome</keyword>
<dbReference type="EMBL" id="CAACVJ010000013">
    <property type="protein sequence ID" value="VEP11574.1"/>
    <property type="molecule type" value="Genomic_DNA"/>
</dbReference>
<gene>
    <name evidence="1" type="ORF">H1P_110024</name>
</gene>
<sequence length="67" mass="8242">MRSRDFLRDFYHRIFSSNQHCFFEGDRKNYYLVEFIVIPNRKHKLLSTTFQPSSFYRVLSTMTKIEV</sequence>
<evidence type="ECO:0000313" key="2">
    <source>
        <dbReference type="Proteomes" id="UP000320055"/>
    </source>
</evidence>